<dbReference type="SUPFAM" id="SSF56112">
    <property type="entry name" value="Protein kinase-like (PK-like)"/>
    <property type="match status" value="1"/>
</dbReference>
<dbReference type="InterPro" id="IPR011009">
    <property type="entry name" value="Kinase-like_dom_sf"/>
</dbReference>
<reference evidence="4" key="2">
    <citation type="journal article" date="2021" name="PeerJ">
        <title>Extensive microbial diversity within the chicken gut microbiome revealed by metagenomics and culture.</title>
        <authorList>
            <person name="Gilroy R."/>
            <person name="Ravi A."/>
            <person name="Getino M."/>
            <person name="Pursley I."/>
            <person name="Horton D.L."/>
            <person name="Alikhan N.F."/>
            <person name="Baker D."/>
            <person name="Gharbi K."/>
            <person name="Hall N."/>
            <person name="Watson M."/>
            <person name="Adriaenssens E.M."/>
            <person name="Foster-Nyarko E."/>
            <person name="Jarju S."/>
            <person name="Secka A."/>
            <person name="Antonio M."/>
            <person name="Oren A."/>
            <person name="Chaudhuri R.R."/>
            <person name="La Ragione R."/>
            <person name="Hildebrand F."/>
            <person name="Pallen M.J."/>
        </authorList>
    </citation>
    <scope>NUCLEOTIDE SEQUENCE</scope>
    <source>
        <strain evidence="4">D5-748</strain>
    </source>
</reference>
<feature type="domain" description="Aminoglycoside phosphotransferase" evidence="2">
    <location>
        <begin position="32"/>
        <end position="264"/>
    </location>
</feature>
<dbReference type="InterPro" id="IPR053931">
    <property type="entry name" value="RapZ_C"/>
</dbReference>
<name>A0A9D9HCE5_9BACT</name>
<dbReference type="AlphaFoldDB" id="A0A9D9HCE5"/>
<dbReference type="EMBL" id="JADIMO010000040">
    <property type="protein sequence ID" value="MBO8444768.1"/>
    <property type="molecule type" value="Genomic_DNA"/>
</dbReference>
<protein>
    <submittedName>
        <fullName evidence="4">Phosphotransferase</fullName>
    </submittedName>
</protein>
<evidence type="ECO:0000259" key="2">
    <source>
        <dbReference type="Pfam" id="PF01636"/>
    </source>
</evidence>
<evidence type="ECO:0000259" key="3">
    <source>
        <dbReference type="Pfam" id="PF22740"/>
    </source>
</evidence>
<comment type="caution">
    <text evidence="4">The sequence shown here is derived from an EMBL/GenBank/DDBJ whole genome shotgun (WGS) entry which is preliminary data.</text>
</comment>
<dbReference type="InterPro" id="IPR002575">
    <property type="entry name" value="Aminoglycoside_PTrfase"/>
</dbReference>
<dbReference type="GO" id="GO:0005524">
    <property type="term" value="F:ATP binding"/>
    <property type="evidence" value="ECO:0007669"/>
    <property type="project" value="InterPro"/>
</dbReference>
<dbReference type="Gene3D" id="3.30.200.20">
    <property type="entry name" value="Phosphorylase Kinase, domain 1"/>
    <property type="match status" value="1"/>
</dbReference>
<proteinExistence type="predicted"/>
<evidence type="ECO:0000256" key="1">
    <source>
        <dbReference type="SAM" id="MobiDB-lite"/>
    </source>
</evidence>
<dbReference type="Proteomes" id="UP000823619">
    <property type="component" value="Unassembled WGS sequence"/>
</dbReference>
<dbReference type="InterPro" id="IPR005337">
    <property type="entry name" value="RapZ-like"/>
</dbReference>
<dbReference type="Pfam" id="PF01636">
    <property type="entry name" value="APH"/>
    <property type="match status" value="1"/>
</dbReference>
<dbReference type="PANTHER" id="PTHR30448">
    <property type="entry name" value="RNASE ADAPTER PROTEIN RAPZ"/>
    <property type="match status" value="1"/>
</dbReference>
<dbReference type="Gene3D" id="3.90.1200.10">
    <property type="match status" value="1"/>
</dbReference>
<feature type="region of interest" description="Disordered" evidence="1">
    <location>
        <begin position="347"/>
        <end position="396"/>
    </location>
</feature>
<evidence type="ECO:0000313" key="4">
    <source>
        <dbReference type="EMBL" id="MBO8444768.1"/>
    </source>
</evidence>
<sequence length="531" mass="59034">MKKTIVSGSGPDNILMSLFEECSGIRAESSVPLSSSGSNRKYFRISGGGKSLVGVAGTDVKENEAFVCMAGHFRSKGLRVPEVMAVSPDGLYYLQEDLGDCSLFDAVAAGRESGNYSPQEKSLLLETVSCLPEIQFKGAEGLDFSVCWPEPEFNRRMVMADLNYFKYCFLKATGLEFNEASLEKDFELLAEKLLEGHDYAFMYRDFQARNVMIHDGKPYFIDFQGGKRGPVHYDVASFVWQARARYPEPFRDGLVQAYIDAAGQYARIDAGLFRSRLKLFVLFRTLQVLGAYGFRGLFERKPHFLRSIPYAMENLRGILENPPVDCPCLVPLLRLMAELPQFAMQEQGGADAGDNGIPGDSMARTDAGLTSCSGRPDSRDSAARHDLPEGQENKQRQELEVTVCSFSYKKGLPEDPSGNGGGYVFDCRALPNPGRYEYYRRFTGMDAEVVEFFGDKAEVPAFLGHVFSLADAHVERFIERGFTHLMVCFGCTGGQHRSVYCAERTAEHLAGKHPGIRVTVVHREQNVQHGA</sequence>
<gene>
    <name evidence="4" type="ORF">IAC23_03610</name>
</gene>
<reference evidence="4" key="1">
    <citation type="submission" date="2020-10" db="EMBL/GenBank/DDBJ databases">
        <authorList>
            <person name="Gilroy R."/>
        </authorList>
    </citation>
    <scope>NUCLEOTIDE SEQUENCE</scope>
    <source>
        <strain evidence="4">D5-748</strain>
    </source>
</reference>
<feature type="compositionally biased region" description="Basic and acidic residues" evidence="1">
    <location>
        <begin position="376"/>
        <end position="396"/>
    </location>
</feature>
<dbReference type="Pfam" id="PF22740">
    <property type="entry name" value="PapZ_C"/>
    <property type="match status" value="1"/>
</dbReference>
<evidence type="ECO:0000313" key="5">
    <source>
        <dbReference type="Proteomes" id="UP000823619"/>
    </source>
</evidence>
<organism evidence="4 5">
    <name type="scientific">Candidatus Cryptobacteroides merdavium</name>
    <dbReference type="NCBI Taxonomy" id="2840769"/>
    <lineage>
        <taxon>Bacteria</taxon>
        <taxon>Pseudomonadati</taxon>
        <taxon>Bacteroidota</taxon>
        <taxon>Bacteroidia</taxon>
        <taxon>Bacteroidales</taxon>
        <taxon>Candidatus Cryptobacteroides</taxon>
    </lineage>
</organism>
<feature type="domain" description="RapZ C-terminal" evidence="3">
    <location>
        <begin position="400"/>
        <end position="525"/>
    </location>
</feature>
<accession>A0A9D9HCE5</accession>
<dbReference type="PANTHER" id="PTHR30448:SF0">
    <property type="entry name" value="RNASE ADAPTER PROTEIN RAPZ"/>
    <property type="match status" value="1"/>
</dbReference>